<evidence type="ECO:0000256" key="9">
    <source>
        <dbReference type="SAM" id="Phobius"/>
    </source>
</evidence>
<evidence type="ECO:0000256" key="5">
    <source>
        <dbReference type="ARBA" id="ARBA00022989"/>
    </source>
</evidence>
<feature type="transmembrane region" description="Helical" evidence="9">
    <location>
        <begin position="338"/>
        <end position="360"/>
    </location>
</feature>
<feature type="transmembrane region" description="Helical" evidence="9">
    <location>
        <begin position="566"/>
        <end position="588"/>
    </location>
</feature>
<dbReference type="InterPro" id="IPR012419">
    <property type="entry name" value="Cas1_AcylTrans_dom"/>
</dbReference>
<feature type="transmembrane region" description="Helical" evidence="9">
    <location>
        <begin position="704"/>
        <end position="724"/>
    </location>
</feature>
<name>A0A8H7S428_9FUNG</name>
<evidence type="ECO:0000256" key="4">
    <source>
        <dbReference type="ARBA" id="ARBA00022692"/>
    </source>
</evidence>
<reference evidence="11 12" key="1">
    <citation type="submission" date="2020-12" db="EMBL/GenBank/DDBJ databases">
        <title>Metabolic potential, ecology and presence of endohyphal bacteria is reflected in genomic diversity of Mucoromycotina.</title>
        <authorList>
            <person name="Muszewska A."/>
            <person name="Okrasinska A."/>
            <person name="Steczkiewicz K."/>
            <person name="Drgas O."/>
            <person name="Orlowska M."/>
            <person name="Perlinska-Lenart U."/>
            <person name="Aleksandrzak-Piekarczyk T."/>
            <person name="Szatraj K."/>
            <person name="Zielenkiewicz U."/>
            <person name="Pilsyk S."/>
            <person name="Malc E."/>
            <person name="Mieczkowski P."/>
            <person name="Kruszewska J.S."/>
            <person name="Biernat P."/>
            <person name="Pawlowska J."/>
        </authorList>
    </citation>
    <scope>NUCLEOTIDE SEQUENCE [LARGE SCALE GENOMIC DNA]</scope>
    <source>
        <strain evidence="11 12">CBS 142.35</strain>
    </source>
</reference>
<evidence type="ECO:0000256" key="2">
    <source>
        <dbReference type="ARBA" id="ARBA00010666"/>
    </source>
</evidence>
<dbReference type="AlphaFoldDB" id="A0A8H7S428"/>
<evidence type="ECO:0000313" key="11">
    <source>
        <dbReference type="EMBL" id="KAG2221176.1"/>
    </source>
</evidence>
<proteinExistence type="inferred from homology"/>
<feature type="transmembrane region" description="Helical" evidence="9">
    <location>
        <begin position="416"/>
        <end position="433"/>
    </location>
</feature>
<feature type="transmembrane region" description="Helical" evidence="9">
    <location>
        <begin position="306"/>
        <end position="326"/>
    </location>
</feature>
<feature type="transmembrane region" description="Helical" evidence="9">
    <location>
        <begin position="467"/>
        <end position="487"/>
    </location>
</feature>
<keyword evidence="4 9" id="KW-0812">Transmembrane</keyword>
<dbReference type="PANTHER" id="PTHR13533">
    <property type="entry name" value="N-ACETYLNEURAMINATE 9-O-ACETYLTRANSFERASE"/>
    <property type="match status" value="1"/>
</dbReference>
<evidence type="ECO:0000256" key="6">
    <source>
        <dbReference type="ARBA" id="ARBA00023136"/>
    </source>
</evidence>
<dbReference type="GO" id="GO:0016740">
    <property type="term" value="F:transferase activity"/>
    <property type="evidence" value="ECO:0007669"/>
    <property type="project" value="UniProtKB-KW"/>
</dbReference>
<accession>A0A8H7S428</accession>
<evidence type="ECO:0000256" key="7">
    <source>
        <dbReference type="ARBA" id="ARBA00023180"/>
    </source>
</evidence>
<evidence type="ECO:0000256" key="3">
    <source>
        <dbReference type="ARBA" id="ARBA00022679"/>
    </source>
</evidence>
<keyword evidence="6 9" id="KW-0472">Membrane</keyword>
<organism evidence="11 12">
    <name type="scientific">Circinella minor</name>
    <dbReference type="NCBI Taxonomy" id="1195481"/>
    <lineage>
        <taxon>Eukaryota</taxon>
        <taxon>Fungi</taxon>
        <taxon>Fungi incertae sedis</taxon>
        <taxon>Mucoromycota</taxon>
        <taxon>Mucoromycotina</taxon>
        <taxon>Mucoromycetes</taxon>
        <taxon>Mucorales</taxon>
        <taxon>Lichtheimiaceae</taxon>
        <taxon>Circinella</taxon>
    </lineage>
</organism>
<feature type="transmembrane region" description="Helical" evidence="9">
    <location>
        <begin position="632"/>
        <end position="650"/>
    </location>
</feature>
<evidence type="ECO:0000256" key="8">
    <source>
        <dbReference type="SAM" id="MobiDB-lite"/>
    </source>
</evidence>
<keyword evidence="7" id="KW-0325">Glycoprotein</keyword>
<gene>
    <name evidence="11" type="ORF">INT45_007753</name>
</gene>
<feature type="transmembrane region" description="Helical" evidence="9">
    <location>
        <begin position="380"/>
        <end position="395"/>
    </location>
</feature>
<dbReference type="PANTHER" id="PTHR13533:SF1">
    <property type="entry name" value="N-ACETYLNEURAMINATE 9-O-ACETYLTRANSFERASE"/>
    <property type="match status" value="1"/>
</dbReference>
<protein>
    <recommendedName>
        <fullName evidence="10">Cas1p 10 TM acyl transferase domain-containing protein</fullName>
    </recommendedName>
</protein>
<evidence type="ECO:0000313" key="12">
    <source>
        <dbReference type="Proteomes" id="UP000646827"/>
    </source>
</evidence>
<comment type="subcellular location">
    <subcellularLocation>
        <location evidence="1">Membrane</location>
        <topology evidence="1">Multi-pass membrane protein</topology>
    </subcellularLocation>
</comment>
<dbReference type="GO" id="GO:0016020">
    <property type="term" value="C:membrane"/>
    <property type="evidence" value="ECO:0007669"/>
    <property type="project" value="UniProtKB-SubCell"/>
</dbReference>
<dbReference type="Proteomes" id="UP000646827">
    <property type="component" value="Unassembled WGS sequence"/>
</dbReference>
<keyword evidence="3" id="KW-0808">Transferase</keyword>
<dbReference type="GO" id="GO:0005794">
    <property type="term" value="C:Golgi apparatus"/>
    <property type="evidence" value="ECO:0007669"/>
    <property type="project" value="UniProtKB-ARBA"/>
</dbReference>
<dbReference type="EMBL" id="JAEPRB010000117">
    <property type="protein sequence ID" value="KAG2221176.1"/>
    <property type="molecule type" value="Genomic_DNA"/>
</dbReference>
<keyword evidence="12" id="KW-1185">Reference proteome</keyword>
<feature type="transmembrane region" description="Helical" evidence="9">
    <location>
        <begin position="521"/>
        <end position="546"/>
    </location>
</feature>
<dbReference type="GO" id="GO:0005975">
    <property type="term" value="P:carbohydrate metabolic process"/>
    <property type="evidence" value="ECO:0007669"/>
    <property type="project" value="UniProtKB-ARBA"/>
</dbReference>
<keyword evidence="5 9" id="KW-1133">Transmembrane helix</keyword>
<feature type="transmembrane region" description="Helical" evidence="9">
    <location>
        <begin position="600"/>
        <end position="620"/>
    </location>
</feature>
<feature type="region of interest" description="Disordered" evidence="8">
    <location>
        <begin position="745"/>
        <end position="803"/>
    </location>
</feature>
<feature type="transmembrane region" description="Helical" evidence="9">
    <location>
        <begin position="662"/>
        <end position="684"/>
    </location>
</feature>
<comment type="caution">
    <text evidence="11">The sequence shown here is derived from an EMBL/GenBank/DDBJ whole genome shotgun (WGS) entry which is preliminary data.</text>
</comment>
<evidence type="ECO:0000256" key="1">
    <source>
        <dbReference type="ARBA" id="ARBA00004141"/>
    </source>
</evidence>
<comment type="similarity">
    <text evidence="2">Belongs to the PC-esterase family. CASD1 subfamily.</text>
</comment>
<feature type="domain" description="Cas1p 10 TM acyl transferase" evidence="10">
    <location>
        <begin position="293"/>
        <end position="742"/>
    </location>
</feature>
<dbReference type="OrthoDB" id="1932925at2759"/>
<feature type="transmembrane region" description="Helical" evidence="9">
    <location>
        <begin position="439"/>
        <end position="460"/>
    </location>
</feature>
<dbReference type="Pfam" id="PF07779">
    <property type="entry name" value="Cas1_AcylT"/>
    <property type="match status" value="1"/>
</dbReference>
<evidence type="ECO:0000259" key="10">
    <source>
        <dbReference type="Pfam" id="PF07779"/>
    </source>
</evidence>
<feature type="transmembrane region" description="Helical" evidence="9">
    <location>
        <begin position="493"/>
        <end position="514"/>
    </location>
</feature>
<sequence length="836" mass="96996">MGATATTSTRSKVIQLITGFTLSLVLLSAVGRYVLEPRDRTRCHGMLNDGWWLEENYTKWQPSGCMPHTYSPKEISNCLSHSRVLYIGDSIMREQFYSMTKFVQGIETKGPLHIDRKYHSKELGMSYEFWWDPYINSTRTWEMLNATDPTNRPSLLVIGSGVWYMRHLKERYFDEWRVVVDRVMTAVQESNRVADAVMLSPVEIPQFDLLNDVRRETMTMDKITKMNNYLKAKEPTLQPQTPFVIPFTWNEICSSTVNVTKDGLHYLPGVTAVQANMALNYRCNDLLPKQFPFESTCCTHYPTPAWYQNTILLFFLFFVPIGFYVLSNGSHLKFMRRFYPSETPVLASLFIFGLGVVYMYFGDRTHLFGKALKSFHADQFTWLMIATLFGGLVSLRTKKEGDQGFLNRAQTDEWKGWMQIIILVYHFLGASQTPGIYNAIRVLVAAYLFQTGYGHFFFFYKKADFGIVRVLNVMVRLNLLTFVLMYVMDTNYLSYYFTPLVTFWFGVIWITMYIGHGANKIVWFVLLKMVIMGVLTGVFIHLPGVLEGTFDILEFLFNIHWDAADWRFRLALDAWIVYGGMFFALATIKFSEYKLHEHRLWTIFKILSVIVSALAMAWYFNFELSQPNKKAYTVYQPYISWIPILAFVVLRNCHVRLRNTTSGFYEFIGKCSLETFIGQFHMWLAADTKGLLIVLTDPTWAQGFGWWFNLAISSCVFLLVCYYLNQTTGDITKWIVTPAKKENNNDGQVRLPQQQQQTNDEQDVPLLPTSSSQQENDDNKPEQSALLGDEDEEAWGSNNNTPKQSRWRRWMCLICGDLRLKTIVFLVCMGIINRFC</sequence>